<evidence type="ECO:0000256" key="6">
    <source>
        <dbReference type="ARBA" id="ARBA00035170"/>
    </source>
</evidence>
<dbReference type="CDD" id="cd15465">
    <property type="entry name" value="bS6_mito"/>
    <property type="match status" value="1"/>
</dbReference>
<comment type="function">
    <text evidence="7">Component of the mitochondrial ribosome (mitoribosome), a dedicated translation machinery responsible for the synthesis of mitochondrial genome-encoded proteins, including at least some of the essential transmembrane subunits of the mitochondrial respiratory chain. The mitoribosomes are attached to the mitochondrial inner membrane and translation products are cotranslationally integrated into the membrane.</text>
</comment>
<dbReference type="InterPro" id="IPR000529">
    <property type="entry name" value="Ribosomal_bS6"/>
</dbReference>
<name>A0A6A6B6F5_9PEZI</name>
<dbReference type="EMBL" id="ML995495">
    <property type="protein sequence ID" value="KAF2138834.1"/>
    <property type="molecule type" value="Genomic_DNA"/>
</dbReference>
<dbReference type="Gene3D" id="3.30.70.60">
    <property type="match status" value="1"/>
</dbReference>
<proteinExistence type="inferred from homology"/>
<dbReference type="Proteomes" id="UP000799438">
    <property type="component" value="Unassembled WGS sequence"/>
</dbReference>
<dbReference type="GO" id="GO:0005763">
    <property type="term" value="C:mitochondrial small ribosomal subunit"/>
    <property type="evidence" value="ECO:0007669"/>
    <property type="project" value="TreeGrafter"/>
</dbReference>
<dbReference type="AlphaFoldDB" id="A0A6A6B6F5"/>
<evidence type="ECO:0000256" key="7">
    <source>
        <dbReference type="ARBA" id="ARBA00037226"/>
    </source>
</evidence>
<evidence type="ECO:0000256" key="2">
    <source>
        <dbReference type="ARBA" id="ARBA00009512"/>
    </source>
</evidence>
<keyword evidence="9" id="KW-1185">Reference proteome</keyword>
<dbReference type="NCBIfam" id="TIGR00166">
    <property type="entry name" value="S6"/>
    <property type="match status" value="1"/>
</dbReference>
<dbReference type="PANTHER" id="PTHR21011">
    <property type="entry name" value="MITOCHONDRIAL 28S RIBOSOMAL PROTEIN S6"/>
    <property type="match status" value="1"/>
</dbReference>
<dbReference type="RefSeq" id="XP_033394547.1">
    <property type="nucleotide sequence ID" value="XM_033541011.1"/>
</dbReference>
<gene>
    <name evidence="8" type="ORF">K452DRAFT_290479</name>
</gene>
<accession>A0A6A6B6F5</accession>
<dbReference type="PANTHER" id="PTHR21011:SF1">
    <property type="entry name" value="SMALL RIBOSOMAL SUBUNIT PROTEIN BS6M"/>
    <property type="match status" value="1"/>
</dbReference>
<evidence type="ECO:0000256" key="3">
    <source>
        <dbReference type="ARBA" id="ARBA00022980"/>
    </source>
</evidence>
<dbReference type="GO" id="GO:0003735">
    <property type="term" value="F:structural constituent of ribosome"/>
    <property type="evidence" value="ECO:0007669"/>
    <property type="project" value="InterPro"/>
</dbReference>
<reference evidence="8" key="1">
    <citation type="journal article" date="2020" name="Stud. Mycol.">
        <title>101 Dothideomycetes genomes: a test case for predicting lifestyles and emergence of pathogens.</title>
        <authorList>
            <person name="Haridas S."/>
            <person name="Albert R."/>
            <person name="Binder M."/>
            <person name="Bloem J."/>
            <person name="Labutti K."/>
            <person name="Salamov A."/>
            <person name="Andreopoulos B."/>
            <person name="Baker S."/>
            <person name="Barry K."/>
            <person name="Bills G."/>
            <person name="Bluhm B."/>
            <person name="Cannon C."/>
            <person name="Castanera R."/>
            <person name="Culley D."/>
            <person name="Daum C."/>
            <person name="Ezra D."/>
            <person name="Gonzalez J."/>
            <person name="Henrissat B."/>
            <person name="Kuo A."/>
            <person name="Liang C."/>
            <person name="Lipzen A."/>
            <person name="Lutzoni F."/>
            <person name="Magnuson J."/>
            <person name="Mondo S."/>
            <person name="Nolan M."/>
            <person name="Ohm R."/>
            <person name="Pangilinan J."/>
            <person name="Park H.-J."/>
            <person name="Ramirez L."/>
            <person name="Alfaro M."/>
            <person name="Sun H."/>
            <person name="Tritt A."/>
            <person name="Yoshinaga Y."/>
            <person name="Zwiers L.-H."/>
            <person name="Turgeon B."/>
            <person name="Goodwin S."/>
            <person name="Spatafora J."/>
            <person name="Crous P."/>
            <person name="Grigoriev I."/>
        </authorList>
    </citation>
    <scope>NUCLEOTIDE SEQUENCE</scope>
    <source>
        <strain evidence="8">CBS 121167</strain>
    </source>
</reference>
<evidence type="ECO:0000256" key="4">
    <source>
        <dbReference type="ARBA" id="ARBA00023128"/>
    </source>
</evidence>
<keyword evidence="5" id="KW-0687">Ribonucleoprotein</keyword>
<dbReference type="OrthoDB" id="10259681at2759"/>
<dbReference type="Pfam" id="PF01250">
    <property type="entry name" value="Ribosomal_S6"/>
    <property type="match status" value="1"/>
</dbReference>
<dbReference type="GO" id="GO:0070181">
    <property type="term" value="F:small ribosomal subunit rRNA binding"/>
    <property type="evidence" value="ECO:0007669"/>
    <property type="project" value="TreeGrafter"/>
</dbReference>
<dbReference type="GO" id="GO:0006412">
    <property type="term" value="P:translation"/>
    <property type="evidence" value="ECO:0007669"/>
    <property type="project" value="InterPro"/>
</dbReference>
<dbReference type="SUPFAM" id="SSF54995">
    <property type="entry name" value="Ribosomal protein S6"/>
    <property type="match status" value="1"/>
</dbReference>
<comment type="similarity">
    <text evidence="2">Belongs to the bacterial ribosomal protein bS6 family.</text>
</comment>
<dbReference type="FunFam" id="3.30.70.60:FF:000007">
    <property type="entry name" value="37S ribosomal protein Mrp17"/>
    <property type="match status" value="1"/>
</dbReference>
<evidence type="ECO:0000256" key="1">
    <source>
        <dbReference type="ARBA" id="ARBA00004173"/>
    </source>
</evidence>
<evidence type="ECO:0000313" key="9">
    <source>
        <dbReference type="Proteomes" id="UP000799438"/>
    </source>
</evidence>
<organism evidence="8 9">
    <name type="scientific">Aplosporella prunicola CBS 121167</name>
    <dbReference type="NCBI Taxonomy" id="1176127"/>
    <lineage>
        <taxon>Eukaryota</taxon>
        <taxon>Fungi</taxon>
        <taxon>Dikarya</taxon>
        <taxon>Ascomycota</taxon>
        <taxon>Pezizomycotina</taxon>
        <taxon>Dothideomycetes</taxon>
        <taxon>Dothideomycetes incertae sedis</taxon>
        <taxon>Botryosphaeriales</taxon>
        <taxon>Aplosporellaceae</taxon>
        <taxon>Aplosporella</taxon>
    </lineage>
</organism>
<keyword evidence="4" id="KW-0496">Mitochondrion</keyword>
<evidence type="ECO:0000256" key="5">
    <source>
        <dbReference type="ARBA" id="ARBA00023274"/>
    </source>
</evidence>
<comment type="subcellular location">
    <subcellularLocation>
        <location evidence="1">Mitochondrion</location>
    </subcellularLocation>
</comment>
<dbReference type="GeneID" id="54298507"/>
<dbReference type="InterPro" id="IPR014717">
    <property type="entry name" value="Transl_elong_EF1B/ribsomal_bS6"/>
</dbReference>
<keyword evidence="3" id="KW-0689">Ribosomal protein</keyword>
<protein>
    <recommendedName>
        <fullName evidence="6">Small ribosomal subunit protein bS6m</fullName>
    </recommendedName>
</protein>
<dbReference type="InterPro" id="IPR035980">
    <property type="entry name" value="Ribosomal_bS6_sf"/>
</dbReference>
<evidence type="ECO:0000313" key="8">
    <source>
        <dbReference type="EMBL" id="KAF2138834.1"/>
    </source>
</evidence>
<sequence length="175" mass="19107">MVLYELIGVVRPGKVSEVKEIAKTAGSLILNSGGVIRGVTNWGIFQLPKPYRKHQVLHHTGHHFILRFDSSARTQHTMRRTIALDPRLIRFAVVKLGSKLDDIADVESIVPWGSGVAAQTSDVRRSALAAAGAQPQPDLSLAPGSSLEHNRIMQDEIRNIFDSMATGPQAPNKSE</sequence>